<dbReference type="PANTHER" id="PTHR30535">
    <property type="entry name" value="VITAMIN B12-BINDING PROTEIN"/>
    <property type="match status" value="1"/>
</dbReference>
<proteinExistence type="predicted"/>
<dbReference type="SUPFAM" id="SSF53807">
    <property type="entry name" value="Helical backbone' metal receptor"/>
    <property type="match status" value="1"/>
</dbReference>
<keyword evidence="1 2" id="KW-0732">Signal</keyword>
<dbReference type="NCBIfam" id="NF038402">
    <property type="entry name" value="TroA_like"/>
    <property type="match status" value="1"/>
</dbReference>
<dbReference type="PROSITE" id="PS50983">
    <property type="entry name" value="FE_B12_PBP"/>
    <property type="match status" value="1"/>
</dbReference>
<organism evidence="4 5">
    <name type="scientific">Piscinibacter sakaiensis</name>
    <name type="common">Ideonella sakaiensis</name>
    <dbReference type="NCBI Taxonomy" id="1547922"/>
    <lineage>
        <taxon>Bacteria</taxon>
        <taxon>Pseudomonadati</taxon>
        <taxon>Pseudomonadota</taxon>
        <taxon>Betaproteobacteria</taxon>
        <taxon>Burkholderiales</taxon>
        <taxon>Sphaerotilaceae</taxon>
        <taxon>Piscinibacter</taxon>
    </lineage>
</organism>
<feature type="signal peptide" evidence="2">
    <location>
        <begin position="1"/>
        <end position="36"/>
    </location>
</feature>
<dbReference type="PROSITE" id="PS51318">
    <property type="entry name" value="TAT"/>
    <property type="match status" value="1"/>
</dbReference>
<dbReference type="Proteomes" id="UP000037660">
    <property type="component" value="Unassembled WGS sequence"/>
</dbReference>
<dbReference type="InterPro" id="IPR002491">
    <property type="entry name" value="ABC_transptr_periplasmic_BD"/>
</dbReference>
<feature type="chain" id="PRO_5005513522" evidence="2">
    <location>
        <begin position="37"/>
        <end position="304"/>
    </location>
</feature>
<accession>A0A0K8NZ18</accession>
<evidence type="ECO:0000313" key="4">
    <source>
        <dbReference type="EMBL" id="GAP35647.1"/>
    </source>
</evidence>
<comment type="caution">
    <text evidence="4">The sequence shown here is derived from an EMBL/GenBank/DDBJ whole genome shotgun (WGS) entry which is preliminary data.</text>
</comment>
<dbReference type="AlphaFoldDB" id="A0A0K8NZ18"/>
<evidence type="ECO:0000256" key="2">
    <source>
        <dbReference type="SAM" id="SignalP"/>
    </source>
</evidence>
<dbReference type="PANTHER" id="PTHR30535:SF34">
    <property type="entry name" value="MOLYBDATE-BINDING PROTEIN MOLA"/>
    <property type="match status" value="1"/>
</dbReference>
<reference evidence="4 5" key="2">
    <citation type="journal article" date="2016" name="Science">
        <title>A bacterium that degrades and assimilates poly(ethylene terephthalate).</title>
        <authorList>
            <person name="Yoshida S."/>
            <person name="Hiraga K."/>
            <person name="Takehana T."/>
            <person name="Taniguchi I."/>
            <person name="Yamaji H."/>
            <person name="Maeda Y."/>
            <person name="Toyohara K."/>
            <person name="Miyamoto K."/>
            <person name="Kimura Y."/>
            <person name="Oda K."/>
        </authorList>
    </citation>
    <scope>NUCLEOTIDE SEQUENCE [LARGE SCALE GENOMIC DNA]</scope>
    <source>
        <strain evidence="5">NBRC 110686 / TISTR 2288 / 201-F6</strain>
    </source>
</reference>
<dbReference type="Pfam" id="PF01497">
    <property type="entry name" value="Peripla_BP_2"/>
    <property type="match status" value="1"/>
</dbReference>
<reference evidence="5" key="1">
    <citation type="submission" date="2015-07" db="EMBL/GenBank/DDBJ databases">
        <title>Discovery of a poly(ethylene terephthalate assimilation.</title>
        <authorList>
            <person name="Yoshida S."/>
            <person name="Hiraga K."/>
            <person name="Takehana T."/>
            <person name="Taniguchi I."/>
            <person name="Yamaji H."/>
            <person name="Maeda Y."/>
            <person name="Toyohara K."/>
            <person name="Miyamoto K."/>
            <person name="Kimura Y."/>
            <person name="Oda K."/>
        </authorList>
    </citation>
    <scope>NUCLEOTIDE SEQUENCE [LARGE SCALE GENOMIC DNA]</scope>
    <source>
        <strain evidence="5">NBRC 110686 / TISTR 2288 / 201-F6</strain>
    </source>
</reference>
<dbReference type="GO" id="GO:0071281">
    <property type="term" value="P:cellular response to iron ion"/>
    <property type="evidence" value="ECO:0007669"/>
    <property type="project" value="TreeGrafter"/>
</dbReference>
<sequence>MNPSRRHWLAGASALAAGARLGGAGLALAAAAPARAATVVLRDDRGAEHRFDATPRRIVSMMPSLTEMVGALGAADRLVGVDRYSNWPAAVQRLPRLGGLDDARLEAIVALQPDVVLASLSARVLDRLDALGLRVLRLRSDGLADVQRSLDTLARLLGDAEAGGRLWRQLEQALAAAAQRVPPGLRGRTVYFELGGGPYAAGSSSFVGELLARLGLSNIVPPALGPFPKLNPEFIVRARPEIVMGLAREQAALAARPGWGALPALRDGRRCGFSSADYELLTRPGPWLGDAADVIARCLEGLAR</sequence>
<keyword evidence="5" id="KW-1185">Reference proteome</keyword>
<dbReference type="STRING" id="1547922.ISF6_1420"/>
<name>A0A0K8NZ18_PISS1</name>
<dbReference type="InterPro" id="IPR006311">
    <property type="entry name" value="TAT_signal"/>
</dbReference>
<protein>
    <submittedName>
        <fullName evidence="4">Vitamin B12 ABC transporter, B12-binding component BtuF</fullName>
    </submittedName>
</protein>
<dbReference type="InterPro" id="IPR050902">
    <property type="entry name" value="ABC_Transporter_SBP"/>
</dbReference>
<dbReference type="EMBL" id="BBYR01000026">
    <property type="protein sequence ID" value="GAP35647.1"/>
    <property type="molecule type" value="Genomic_DNA"/>
</dbReference>
<dbReference type="Gene3D" id="3.40.50.1980">
    <property type="entry name" value="Nitrogenase molybdenum iron protein domain"/>
    <property type="match status" value="2"/>
</dbReference>
<evidence type="ECO:0000259" key="3">
    <source>
        <dbReference type="PROSITE" id="PS50983"/>
    </source>
</evidence>
<evidence type="ECO:0000256" key="1">
    <source>
        <dbReference type="ARBA" id="ARBA00022729"/>
    </source>
</evidence>
<dbReference type="OrthoDB" id="6495095at2"/>
<feature type="domain" description="Fe/B12 periplasmic-binding" evidence="3">
    <location>
        <begin position="57"/>
        <end position="304"/>
    </location>
</feature>
<evidence type="ECO:0000313" key="5">
    <source>
        <dbReference type="Proteomes" id="UP000037660"/>
    </source>
</evidence>
<dbReference type="RefSeq" id="WP_054019741.1">
    <property type="nucleotide sequence ID" value="NZ_BBYR01000026.1"/>
</dbReference>
<dbReference type="InterPro" id="IPR054828">
    <property type="entry name" value="Vit_B12_bind_prot"/>
</dbReference>
<gene>
    <name evidence="4" type="ORF">ISF6_1420</name>
</gene>